<dbReference type="Proteomes" id="UP000001646">
    <property type="component" value="Unplaced"/>
</dbReference>
<organism evidence="3 4">
    <name type="scientific">Anolis carolinensis</name>
    <name type="common">Green anole</name>
    <name type="synonym">American chameleon</name>
    <dbReference type="NCBI Taxonomy" id="28377"/>
    <lineage>
        <taxon>Eukaryota</taxon>
        <taxon>Metazoa</taxon>
        <taxon>Chordata</taxon>
        <taxon>Craniata</taxon>
        <taxon>Vertebrata</taxon>
        <taxon>Euteleostomi</taxon>
        <taxon>Lepidosauria</taxon>
        <taxon>Squamata</taxon>
        <taxon>Bifurcata</taxon>
        <taxon>Unidentata</taxon>
        <taxon>Episquamata</taxon>
        <taxon>Toxicofera</taxon>
        <taxon>Iguania</taxon>
        <taxon>Dactyloidae</taxon>
        <taxon>Anolis</taxon>
    </lineage>
</organism>
<name>H9GKK9_ANOCA</name>
<keyword evidence="4" id="KW-1185">Reference proteome</keyword>
<sequence>MENEKSKIPHYSFPRSRANFIPKDTQMKPLKETDFNFAANAPVPFAFKDTNQRPPKPAKKVVPQPPKKAATTTVHSPTNRYRREADLRNKNKLLESVKYDLNTKLSAVQKEMKEMKEQYSNLEKENQALKRFQESCMLILESRNCDSVAEENILEKEEKHKETQKEIMDLSEKLNTDLELFIQMTNEQKETFQNTQIKWKQIEEEEAYFLEQQQHFNKEIEDLFATLDQDDQFLNSS</sequence>
<dbReference type="GO" id="GO:0000070">
    <property type="term" value="P:mitotic sister chromatid segregation"/>
    <property type="evidence" value="ECO:0000318"/>
    <property type="project" value="GO_Central"/>
</dbReference>
<protein>
    <submittedName>
        <fullName evidence="3">Uncharacterized protein</fullName>
    </submittedName>
</protein>
<reference evidence="3" key="2">
    <citation type="submission" date="2025-08" db="UniProtKB">
        <authorList>
            <consortium name="Ensembl"/>
        </authorList>
    </citation>
    <scope>IDENTIFICATION</scope>
</reference>
<dbReference type="GO" id="GO:0007051">
    <property type="term" value="P:spindle organization"/>
    <property type="evidence" value="ECO:0000318"/>
    <property type="project" value="GO_Central"/>
</dbReference>
<evidence type="ECO:0000256" key="2">
    <source>
        <dbReference type="SAM" id="MobiDB-lite"/>
    </source>
</evidence>
<evidence type="ECO:0000313" key="3">
    <source>
        <dbReference type="Ensembl" id="ENSACAP00000013778.4"/>
    </source>
</evidence>
<dbReference type="GO" id="GO:0051988">
    <property type="term" value="P:regulation of attachment of spindle microtubules to kinetochore"/>
    <property type="evidence" value="ECO:0000318"/>
    <property type="project" value="GO_Central"/>
</dbReference>
<accession>H9GKK9</accession>
<feature type="region of interest" description="Disordered" evidence="2">
    <location>
        <begin position="46"/>
        <end position="80"/>
    </location>
</feature>
<evidence type="ECO:0000256" key="1">
    <source>
        <dbReference type="SAM" id="Coils"/>
    </source>
</evidence>
<dbReference type="HOGENOM" id="CLU_090674_0_0_1"/>
<dbReference type="AlphaFoldDB" id="H9GKK9"/>
<dbReference type="PANTHER" id="PTHR31940:SF2">
    <property type="entry name" value="SMALL KINETOCHORE-ASSOCIATED PROTEIN"/>
    <property type="match status" value="1"/>
</dbReference>
<feature type="region of interest" description="Disordered" evidence="2">
    <location>
        <begin position="1"/>
        <end position="25"/>
    </location>
</feature>
<dbReference type="GeneID" id="100554572"/>
<dbReference type="InterPro" id="IPR033373">
    <property type="entry name" value="SKAP"/>
</dbReference>
<dbReference type="GO" id="GO:0035371">
    <property type="term" value="C:microtubule plus-end"/>
    <property type="evidence" value="ECO:0000318"/>
    <property type="project" value="GO_Central"/>
</dbReference>
<dbReference type="Bgee" id="ENSACAG00000014047">
    <property type="expression patterns" value="Expressed in forelimb bud and 11 other cell types or tissues"/>
</dbReference>
<dbReference type="OrthoDB" id="9940269at2759"/>
<dbReference type="STRING" id="28377.ENSACAP00000013778"/>
<gene>
    <name evidence="3" type="primary">LOC100554572</name>
</gene>
<dbReference type="GO" id="GO:0000776">
    <property type="term" value="C:kinetochore"/>
    <property type="evidence" value="ECO:0000318"/>
    <property type="project" value="GO_Central"/>
</dbReference>
<proteinExistence type="predicted"/>
<dbReference type="KEGG" id="acs:100554572"/>
<dbReference type="GO" id="GO:0072686">
    <property type="term" value="C:mitotic spindle"/>
    <property type="evidence" value="ECO:0000318"/>
    <property type="project" value="GO_Central"/>
</dbReference>
<dbReference type="eggNOG" id="ENOG502S60X">
    <property type="taxonomic scope" value="Eukaryota"/>
</dbReference>
<dbReference type="GeneTree" id="ENSGT00390000010376"/>
<reference evidence="3" key="3">
    <citation type="submission" date="2025-09" db="UniProtKB">
        <authorList>
            <consortium name="Ensembl"/>
        </authorList>
    </citation>
    <scope>IDENTIFICATION</scope>
</reference>
<reference evidence="3" key="1">
    <citation type="submission" date="2009-12" db="EMBL/GenBank/DDBJ databases">
        <title>The Genome Sequence of Anolis carolinensis (Green Anole Lizard).</title>
        <authorList>
            <consortium name="The Genome Sequencing Platform"/>
            <person name="Di Palma F."/>
            <person name="Alfoldi J."/>
            <person name="Heiman D."/>
            <person name="Young S."/>
            <person name="Grabherr M."/>
            <person name="Johnson J."/>
            <person name="Lander E.S."/>
            <person name="Lindblad-Toh K."/>
        </authorList>
    </citation>
    <scope>NUCLEOTIDE SEQUENCE [LARGE SCALE GENOMIC DNA]</scope>
    <source>
        <strain evidence="3">JBL SC #1</strain>
    </source>
</reference>
<dbReference type="PANTHER" id="PTHR31940">
    <property type="entry name" value="SMALL KINETOCHORE-ASSOCIATED PROTEIN"/>
    <property type="match status" value="1"/>
</dbReference>
<evidence type="ECO:0000313" key="4">
    <source>
        <dbReference type="Proteomes" id="UP000001646"/>
    </source>
</evidence>
<feature type="coiled-coil region" evidence="1">
    <location>
        <begin position="98"/>
        <end position="173"/>
    </location>
</feature>
<keyword evidence="1" id="KW-0175">Coiled coil</keyword>
<dbReference type="Ensembl" id="ENSACAT00000014059.4">
    <property type="protein sequence ID" value="ENSACAP00000013778.4"/>
    <property type="gene ID" value="ENSACAG00000014047.4"/>
</dbReference>
<dbReference type="InParanoid" id="H9GKK9"/>
<dbReference type="GO" id="GO:0034451">
    <property type="term" value="C:centriolar satellite"/>
    <property type="evidence" value="ECO:0000318"/>
    <property type="project" value="GO_Central"/>
</dbReference>